<proteinExistence type="predicted"/>
<evidence type="ECO:0000313" key="2">
    <source>
        <dbReference type="Proteomes" id="UP000193623"/>
    </source>
</evidence>
<dbReference type="AlphaFoldDB" id="A0A1Y5R9M3"/>
<name>A0A1Y5R9M3_9RHOB</name>
<evidence type="ECO:0000313" key="1">
    <source>
        <dbReference type="EMBL" id="SLN12380.1"/>
    </source>
</evidence>
<reference evidence="1 2" key="1">
    <citation type="submission" date="2017-03" db="EMBL/GenBank/DDBJ databases">
        <authorList>
            <person name="Afonso C.L."/>
            <person name="Miller P.J."/>
            <person name="Scott M.A."/>
            <person name="Spackman E."/>
            <person name="Goraichik I."/>
            <person name="Dimitrov K.M."/>
            <person name="Suarez D.L."/>
            <person name="Swayne D.E."/>
        </authorList>
    </citation>
    <scope>NUCLEOTIDE SEQUENCE [LARGE SCALE GENOMIC DNA]</scope>
    <source>
        <strain evidence="1 2">CECT 8397</strain>
    </source>
</reference>
<dbReference type="Gene3D" id="3.40.30.10">
    <property type="entry name" value="Glutaredoxin"/>
    <property type="match status" value="1"/>
</dbReference>
<keyword evidence="2" id="KW-1185">Reference proteome</keyword>
<organism evidence="1 2">
    <name type="scientific">Pseudooctadecabacter jejudonensis</name>
    <dbReference type="NCBI Taxonomy" id="1391910"/>
    <lineage>
        <taxon>Bacteria</taxon>
        <taxon>Pseudomonadati</taxon>
        <taxon>Pseudomonadota</taxon>
        <taxon>Alphaproteobacteria</taxon>
        <taxon>Rhodobacterales</taxon>
        <taxon>Paracoccaceae</taxon>
        <taxon>Pseudooctadecabacter</taxon>
    </lineage>
</organism>
<sequence>MSLLQTDQRVDKWHDTKVGDARSVRKTSPICNWIVATWSPRPTGQGSFKTKAARHDYYLSIACPCPPRRL</sequence>
<protein>
    <submittedName>
        <fullName evidence="1">Uncharacterized protein</fullName>
    </submittedName>
</protein>
<dbReference type="Proteomes" id="UP000193623">
    <property type="component" value="Unassembled WGS sequence"/>
</dbReference>
<accession>A0A1Y5R9M3</accession>
<dbReference type="EMBL" id="FWFT01000001">
    <property type="protein sequence ID" value="SLN12380.1"/>
    <property type="molecule type" value="Genomic_DNA"/>
</dbReference>
<gene>
    <name evidence="1" type="ORF">PSJ8397_00166</name>
</gene>